<protein>
    <submittedName>
        <fullName evidence="3">Uncharacterized protein</fullName>
    </submittedName>
</protein>
<reference evidence="3 4" key="1">
    <citation type="submission" date="2018-11" db="EMBL/GenBank/DDBJ databases">
        <title>The genome draft of YIM 96095.</title>
        <authorList>
            <person name="Tang S.-K."/>
            <person name="Chunyu W.-X."/>
            <person name="Feng Y.-Z."/>
        </authorList>
    </citation>
    <scope>NUCLEOTIDE SEQUENCE [LARGE SCALE GENOMIC DNA]</scope>
    <source>
        <strain evidence="3 4">YIM 96095</strain>
    </source>
</reference>
<keyword evidence="4" id="KW-1185">Reference proteome</keyword>
<dbReference type="RefSeq" id="WP_123201802.1">
    <property type="nucleotide sequence ID" value="NZ_RJMB01000013.1"/>
</dbReference>
<keyword evidence="2" id="KW-1133">Transmembrane helix</keyword>
<keyword evidence="2" id="KW-0472">Membrane</keyword>
<feature type="compositionally biased region" description="Polar residues" evidence="1">
    <location>
        <begin position="87"/>
        <end position="106"/>
    </location>
</feature>
<feature type="transmembrane region" description="Helical" evidence="2">
    <location>
        <begin position="56"/>
        <end position="75"/>
    </location>
</feature>
<evidence type="ECO:0000313" key="3">
    <source>
        <dbReference type="EMBL" id="RNL83969.1"/>
    </source>
</evidence>
<dbReference type="Proteomes" id="UP000269198">
    <property type="component" value="Unassembled WGS sequence"/>
</dbReference>
<dbReference type="AlphaFoldDB" id="A0A3N0E882"/>
<name>A0A3N0E882_9ACTN</name>
<keyword evidence="2" id="KW-0812">Transmembrane</keyword>
<evidence type="ECO:0000256" key="1">
    <source>
        <dbReference type="SAM" id="MobiDB-lite"/>
    </source>
</evidence>
<organism evidence="3 4">
    <name type="scientific">Halostreptopolyspora alba</name>
    <dbReference type="NCBI Taxonomy" id="2487137"/>
    <lineage>
        <taxon>Bacteria</taxon>
        <taxon>Bacillati</taxon>
        <taxon>Actinomycetota</taxon>
        <taxon>Actinomycetes</taxon>
        <taxon>Streptosporangiales</taxon>
        <taxon>Nocardiopsidaceae</taxon>
        <taxon>Halostreptopolyspora</taxon>
    </lineage>
</organism>
<sequence>MSPHASATGDPAADGPEEAGTDADARVGDSPHIPGGAEIPPGPGEKPRRRWWRPTLALGCCALVALAVGAAIATAPRDPAGSRGAGTESTVREGTSSAETPTSPGTDPTARDTVAPALRDDPPTPPAAPPAGEPPAGEPPEPDPALTDLPDVGDKEPSWESAKERLEELAEEYNYPRIREPR</sequence>
<gene>
    <name evidence="3" type="ORF">EFW17_13855</name>
</gene>
<comment type="caution">
    <text evidence="3">The sequence shown here is derived from an EMBL/GenBank/DDBJ whole genome shotgun (WGS) entry which is preliminary data.</text>
</comment>
<dbReference type="EMBL" id="RJMB01000013">
    <property type="protein sequence ID" value="RNL83969.1"/>
    <property type="molecule type" value="Genomic_DNA"/>
</dbReference>
<feature type="compositionally biased region" description="Pro residues" evidence="1">
    <location>
        <begin position="123"/>
        <end position="143"/>
    </location>
</feature>
<feature type="region of interest" description="Disordered" evidence="1">
    <location>
        <begin position="1"/>
        <end position="50"/>
    </location>
</feature>
<feature type="compositionally biased region" description="Basic and acidic residues" evidence="1">
    <location>
        <begin position="152"/>
        <end position="168"/>
    </location>
</feature>
<proteinExistence type="predicted"/>
<evidence type="ECO:0000256" key="2">
    <source>
        <dbReference type="SAM" id="Phobius"/>
    </source>
</evidence>
<evidence type="ECO:0000313" key="4">
    <source>
        <dbReference type="Proteomes" id="UP000269198"/>
    </source>
</evidence>
<feature type="region of interest" description="Disordered" evidence="1">
    <location>
        <begin position="74"/>
        <end position="182"/>
    </location>
</feature>
<accession>A0A3N0E882</accession>